<name>A0A1B6IIG1_9HEMI</name>
<evidence type="ECO:0000313" key="2">
    <source>
        <dbReference type="EMBL" id="JAS86709.1"/>
    </source>
</evidence>
<dbReference type="GO" id="GO:0060271">
    <property type="term" value="P:cilium assembly"/>
    <property type="evidence" value="ECO:0007669"/>
    <property type="project" value="TreeGrafter"/>
</dbReference>
<dbReference type="PANTHER" id="PTHR20991">
    <property type="entry name" value="PARATHYROID HORMONE-RESPONSIVE B1 GENE"/>
    <property type="match status" value="1"/>
</dbReference>
<dbReference type="GO" id="GO:0016020">
    <property type="term" value="C:membrane"/>
    <property type="evidence" value="ECO:0007669"/>
    <property type="project" value="TreeGrafter"/>
</dbReference>
<dbReference type="InterPro" id="IPR026511">
    <property type="entry name" value="PTHB1"/>
</dbReference>
<protein>
    <recommendedName>
        <fullName evidence="1">BRCT domain-containing protein</fullName>
    </recommendedName>
</protein>
<proteinExistence type="predicted"/>
<dbReference type="AlphaFoldDB" id="A0A1B6IIG1"/>
<evidence type="ECO:0000259" key="1">
    <source>
        <dbReference type="PROSITE" id="PS50172"/>
    </source>
</evidence>
<dbReference type="GO" id="GO:0034464">
    <property type="term" value="C:BBSome"/>
    <property type="evidence" value="ECO:0007669"/>
    <property type="project" value="InterPro"/>
</dbReference>
<feature type="non-terminal residue" evidence="2">
    <location>
        <position position="1"/>
    </location>
</feature>
<dbReference type="Pfam" id="PF14727">
    <property type="entry name" value="PHTB1_N"/>
    <property type="match status" value="1"/>
</dbReference>
<dbReference type="EMBL" id="GECU01020997">
    <property type="protein sequence ID" value="JAS86709.1"/>
    <property type="molecule type" value="Transcribed_RNA"/>
</dbReference>
<dbReference type="InterPro" id="IPR001357">
    <property type="entry name" value="BRCT_dom"/>
</dbReference>
<reference evidence="2" key="1">
    <citation type="submission" date="2015-11" db="EMBL/GenBank/DDBJ databases">
        <title>De novo transcriptome assembly of four potential Pierce s Disease insect vectors from Arizona vineyards.</title>
        <authorList>
            <person name="Tassone E.E."/>
        </authorList>
    </citation>
    <scope>NUCLEOTIDE SEQUENCE</scope>
</reference>
<accession>A0A1B6IIG1</accession>
<dbReference type="PANTHER" id="PTHR20991:SF0">
    <property type="entry name" value="PROTEIN PTHB1"/>
    <property type="match status" value="1"/>
</dbReference>
<organism evidence="2">
    <name type="scientific">Homalodisca liturata</name>
    <dbReference type="NCBI Taxonomy" id="320908"/>
    <lineage>
        <taxon>Eukaryota</taxon>
        <taxon>Metazoa</taxon>
        <taxon>Ecdysozoa</taxon>
        <taxon>Arthropoda</taxon>
        <taxon>Hexapoda</taxon>
        <taxon>Insecta</taxon>
        <taxon>Pterygota</taxon>
        <taxon>Neoptera</taxon>
        <taxon>Paraneoptera</taxon>
        <taxon>Hemiptera</taxon>
        <taxon>Auchenorrhyncha</taxon>
        <taxon>Membracoidea</taxon>
        <taxon>Cicadellidae</taxon>
        <taxon>Cicadellinae</taxon>
        <taxon>Proconiini</taxon>
        <taxon>Homalodisca</taxon>
    </lineage>
</organism>
<dbReference type="InterPro" id="IPR028073">
    <property type="entry name" value="PHTB1_N_dom"/>
</dbReference>
<feature type="domain" description="BRCT" evidence="1">
    <location>
        <begin position="1"/>
        <end position="24"/>
    </location>
</feature>
<sequence length="142" mass="15499">VLNANWILECYRYEVLADLNRKLVAWWTLNLGEPVVSMEVVATQGSKSAIFVLGERNLYCLREGGSIELAKRLQFTPCCLHPYVTGPAGVGSTVVRRGASCVLLPGHRACCVRATARLEQSALLQRLAAAIALSTARNRCIV</sequence>
<dbReference type="PROSITE" id="PS50172">
    <property type="entry name" value="BRCT"/>
    <property type="match status" value="1"/>
</dbReference>
<gene>
    <name evidence="2" type="ORF">g.13998</name>
</gene>